<comment type="caution">
    <text evidence="2">The sequence shown here is derived from an EMBL/GenBank/DDBJ whole genome shotgun (WGS) entry which is preliminary data.</text>
</comment>
<feature type="region of interest" description="Disordered" evidence="1">
    <location>
        <begin position="178"/>
        <end position="197"/>
    </location>
</feature>
<feature type="non-terminal residue" evidence="2">
    <location>
        <position position="1"/>
    </location>
</feature>
<dbReference type="Proteomes" id="UP000649617">
    <property type="component" value="Unassembled WGS sequence"/>
</dbReference>
<evidence type="ECO:0000313" key="3">
    <source>
        <dbReference type="Proteomes" id="UP000649617"/>
    </source>
</evidence>
<sequence length="340" mass="38537">MAPRSFYDCFEPDFVSWVKDNAEDQAAMALAATAFPAEVRDELEQPSELSFDTVEGSEDIAREAIQQDLELDEAEVHNLPASEQERREGRKQLPQRIRGALRRLHRQFGHCPHKVLINLLRAAKVDKAYVDDAKLLRCAECEEAAPRRPAHKALAHQVLNEEPVIPDAIARGNQEFEDHRGAQPETPVEEPQVEEEDPFDLPLASIMEEEEAPNEPVRMRTVRTDALDRAEGSERSVRPRHESRVEPEAERPPSRRASSYDITDDLPEQIRSQLADAHTAQFGDLSGTMTKKQCQTWTAFKAFMANRVLTKEQVEHQQREEYKRLPGLVGCGNFEDATGV</sequence>
<feature type="compositionally biased region" description="Basic and acidic residues" evidence="1">
    <location>
        <begin position="225"/>
        <end position="253"/>
    </location>
</feature>
<proteinExistence type="predicted"/>
<organism evidence="2 3">
    <name type="scientific">Symbiodinium pilosum</name>
    <name type="common">Dinoflagellate</name>
    <dbReference type="NCBI Taxonomy" id="2952"/>
    <lineage>
        <taxon>Eukaryota</taxon>
        <taxon>Sar</taxon>
        <taxon>Alveolata</taxon>
        <taxon>Dinophyceae</taxon>
        <taxon>Suessiales</taxon>
        <taxon>Symbiodiniaceae</taxon>
        <taxon>Symbiodinium</taxon>
    </lineage>
</organism>
<dbReference type="OrthoDB" id="449073at2759"/>
<protein>
    <submittedName>
        <fullName evidence="2">Uncharacterized protein</fullName>
    </submittedName>
</protein>
<feature type="region of interest" description="Disordered" evidence="1">
    <location>
        <begin position="225"/>
        <end position="261"/>
    </location>
</feature>
<name>A0A812SNN4_SYMPI</name>
<evidence type="ECO:0000313" key="2">
    <source>
        <dbReference type="EMBL" id="CAE7485320.1"/>
    </source>
</evidence>
<dbReference type="AlphaFoldDB" id="A0A812SNN4"/>
<feature type="compositionally biased region" description="Acidic residues" evidence="1">
    <location>
        <begin position="187"/>
        <end position="197"/>
    </location>
</feature>
<dbReference type="EMBL" id="CAJNIZ010025621">
    <property type="protein sequence ID" value="CAE7485320.1"/>
    <property type="molecule type" value="Genomic_DNA"/>
</dbReference>
<reference evidence="2" key="1">
    <citation type="submission" date="2021-02" db="EMBL/GenBank/DDBJ databases">
        <authorList>
            <person name="Dougan E. K."/>
            <person name="Rhodes N."/>
            <person name="Thang M."/>
            <person name="Chan C."/>
        </authorList>
    </citation>
    <scope>NUCLEOTIDE SEQUENCE</scope>
</reference>
<accession>A0A812SNN4</accession>
<gene>
    <name evidence="2" type="ORF">SPIL2461_LOCUS12436</name>
</gene>
<evidence type="ECO:0000256" key="1">
    <source>
        <dbReference type="SAM" id="MobiDB-lite"/>
    </source>
</evidence>
<feature type="non-terminal residue" evidence="2">
    <location>
        <position position="340"/>
    </location>
</feature>
<keyword evidence="3" id="KW-1185">Reference proteome</keyword>